<reference evidence="1 2" key="1">
    <citation type="submission" date="2016-09" db="EMBL/GenBank/DDBJ databases">
        <title>Extensive genetic diversity and differential bi-allelic expression allows diatom success in the polar Southern Ocean.</title>
        <authorList>
            <consortium name="DOE Joint Genome Institute"/>
            <person name="Mock T."/>
            <person name="Otillar R.P."/>
            <person name="Strauss J."/>
            <person name="Dupont C."/>
            <person name="Frickenhaus S."/>
            <person name="Maumus F."/>
            <person name="Mcmullan M."/>
            <person name="Sanges R."/>
            <person name="Schmutz J."/>
            <person name="Toseland A."/>
            <person name="Valas R."/>
            <person name="Veluchamy A."/>
            <person name="Ward B.J."/>
            <person name="Allen A."/>
            <person name="Barry K."/>
            <person name="Falciatore A."/>
            <person name="Ferrante M."/>
            <person name="Fortunato A.E."/>
            <person name="Gloeckner G."/>
            <person name="Gruber A."/>
            <person name="Hipkin R."/>
            <person name="Janech M."/>
            <person name="Kroth P."/>
            <person name="Leese F."/>
            <person name="Lindquist E."/>
            <person name="Lyon B.R."/>
            <person name="Martin J."/>
            <person name="Mayer C."/>
            <person name="Parker M."/>
            <person name="Quesneville H."/>
            <person name="Raymond J."/>
            <person name="Uhlig C."/>
            <person name="Valentin K.U."/>
            <person name="Worden A.Z."/>
            <person name="Armbrust E.V."/>
            <person name="Bowler C."/>
            <person name="Green B."/>
            <person name="Moulton V."/>
            <person name="Van Oosterhout C."/>
            <person name="Grigoriev I."/>
        </authorList>
    </citation>
    <scope>NUCLEOTIDE SEQUENCE [LARGE SCALE GENOMIC DNA]</scope>
    <source>
        <strain evidence="1 2">CCMP1102</strain>
    </source>
</reference>
<dbReference type="KEGG" id="fcy:FRACYDRAFT_235159"/>
<dbReference type="InParanoid" id="A0A1E7FTT8"/>
<evidence type="ECO:0008006" key="3">
    <source>
        <dbReference type="Google" id="ProtNLM"/>
    </source>
</evidence>
<protein>
    <recommendedName>
        <fullName evidence="3">Glycosyltransferase family 92 protein</fullName>
    </recommendedName>
</protein>
<dbReference type="Proteomes" id="UP000095751">
    <property type="component" value="Unassembled WGS sequence"/>
</dbReference>
<accession>A0A1E7FTT8</accession>
<proteinExistence type="predicted"/>
<dbReference type="EMBL" id="KV784354">
    <property type="protein sequence ID" value="OEU21534.1"/>
    <property type="molecule type" value="Genomic_DNA"/>
</dbReference>
<evidence type="ECO:0000313" key="2">
    <source>
        <dbReference type="Proteomes" id="UP000095751"/>
    </source>
</evidence>
<keyword evidence="2" id="KW-1185">Reference proteome</keyword>
<gene>
    <name evidence="1" type="ORF">FRACYDRAFT_235159</name>
</gene>
<sequence length="570" mass="66781">MIIPTINDRRTNTKNVSIIRGEIYTRSDGKRVRRVKMVKSTASPGIPRITTTNNNNKFGSKKTFLMFVIGIMFVLNNKYLSSSSLFLNTIDVDVDNDGNGHDNENSPQIWKFRNNNTTITSMNHEVAYHYDDNNNNKEHDNKEEQESFSACLLWMDDNFRLEEWLAYHYYILKLRYVVINIDPNSKTSPMTIINRWNNNEYHHLNMTIVTMTDTDHFTSKEYQNEMKKIQKVKNNSTATAYAYGKVKTNHHRKRQGRFYRSCSNHLILQNKSWTSYHDVDEFITFKNPRSSTKKKHRTIKKKKKFQKKIQNELSKMKQSGYILNRLNEIKVLNDSSSSSSSNDTINNNYSNTNGGGNFSCVKIGRVRYNAKEFNSTTTTTTNDDDEEESKLPDFIDPKRFDTLRFKYISEHELWKSIIDLSQQGPREFTQDKKTHWMIHMPMHNLCRDEVKTRNIKTLLKVENIVINHYMGSWESYSFRDDARKGFDNYKTYENWLKKSNMTTRSDESSTIIWPWMKGFIDLVGVGAGMNNEDEINEIASYLLRDAGTFPSAYNTTTNDQDWNITTVLTD</sequence>
<dbReference type="OrthoDB" id="40253at2759"/>
<organism evidence="1 2">
    <name type="scientific">Fragilariopsis cylindrus CCMP1102</name>
    <dbReference type="NCBI Taxonomy" id="635003"/>
    <lineage>
        <taxon>Eukaryota</taxon>
        <taxon>Sar</taxon>
        <taxon>Stramenopiles</taxon>
        <taxon>Ochrophyta</taxon>
        <taxon>Bacillariophyta</taxon>
        <taxon>Bacillariophyceae</taxon>
        <taxon>Bacillariophycidae</taxon>
        <taxon>Bacillariales</taxon>
        <taxon>Bacillariaceae</taxon>
        <taxon>Fragilariopsis</taxon>
    </lineage>
</organism>
<dbReference type="AlphaFoldDB" id="A0A1E7FTT8"/>
<evidence type="ECO:0000313" key="1">
    <source>
        <dbReference type="EMBL" id="OEU21534.1"/>
    </source>
</evidence>
<name>A0A1E7FTT8_9STRA</name>